<feature type="domain" description="Glycosyl transferase CAP10" evidence="3">
    <location>
        <begin position="335"/>
        <end position="632"/>
    </location>
</feature>
<dbReference type="Proteomes" id="UP001600064">
    <property type="component" value="Unassembled WGS sequence"/>
</dbReference>
<evidence type="ECO:0000256" key="1">
    <source>
        <dbReference type="SAM" id="MobiDB-lite"/>
    </source>
</evidence>
<dbReference type="InterPro" id="IPR006598">
    <property type="entry name" value="CAP10"/>
</dbReference>
<name>A0ABR4DC91_9PEZI</name>
<dbReference type="InterPro" id="IPR051091">
    <property type="entry name" value="O-Glucosyltr/Glycosyltrsf_90"/>
</dbReference>
<sequence length="644" mass="73916">MGRFLNLSPARGALGTFSLPLRIQHLLATFLGAVAVFGFLYLIVGGHDSVFLLPARPDRVSIHDGPGQHLGSVPRPPRRRPTSNHPIDHLIGEARVEFNQLLGKRSFTLEQAASRYRERRGRHPPPGFDRWFAAATEMNAVIVEDFFDRIHHDINPFWGLEPREVRVRAHDQPYIIRVRNGTAEASDPEPELHFRVAQWLRLIRRFADNLPDMDLYMNHMDESRVMVPWEEMAKLVAGEQKTRAFVSPYDAISTYGGVADVEGRNRYDPHWLDHDVPKFWDFTRDACPPDSPGRNISSLPSFDKDAEYPDAPMPQYTYKGYIKNFTAAMDPCLQPHLRGMHGTYIEAISMSTTRELVPIFGECKLPPNNEILIPSAMYIAEDIRKEYSGGGERGGPWKDKKDAVVWRGSASGLRNRADNWWHNHRHRFIQMLNATTLAAIEAGDKGAARTFRLFSPDKDPYNIRARREGRLAEWVSTWSDVAFTDLLCWPPEDGEDGKPKKTCKHNDDIMSVAPGIPFKQLYDYKYLPDIDGNSFSGRYRAFLMSTSMPLKSTIYAEWHDDRLKPWVHFVPFDNSYMDIYGIMDYFLNGHDEEAKTIALDGQAWATAVLRVEDMALYTWRLLLEYARVMDDNRDRLAFVDDLLK</sequence>
<dbReference type="Pfam" id="PF05686">
    <property type="entry name" value="Glyco_transf_90"/>
    <property type="match status" value="1"/>
</dbReference>
<accession>A0ABR4DC91</accession>
<keyword evidence="2" id="KW-1133">Transmembrane helix</keyword>
<feature type="transmembrane region" description="Helical" evidence="2">
    <location>
        <begin position="26"/>
        <end position="44"/>
    </location>
</feature>
<dbReference type="PANTHER" id="PTHR12203:SF22">
    <property type="entry name" value="CAPSULE ASSOCIATED PROTEIN"/>
    <property type="match status" value="1"/>
</dbReference>
<keyword evidence="5" id="KW-1185">Reference proteome</keyword>
<proteinExistence type="predicted"/>
<dbReference type="EMBL" id="JAZGUE010000003">
    <property type="protein sequence ID" value="KAL2267969.1"/>
    <property type="molecule type" value="Genomic_DNA"/>
</dbReference>
<feature type="region of interest" description="Disordered" evidence="1">
    <location>
        <begin position="63"/>
        <end position="86"/>
    </location>
</feature>
<evidence type="ECO:0000256" key="2">
    <source>
        <dbReference type="SAM" id="Phobius"/>
    </source>
</evidence>
<evidence type="ECO:0000259" key="3">
    <source>
        <dbReference type="SMART" id="SM00672"/>
    </source>
</evidence>
<dbReference type="PANTHER" id="PTHR12203">
    <property type="entry name" value="KDEL LYS-ASP-GLU-LEU CONTAINING - RELATED"/>
    <property type="match status" value="1"/>
</dbReference>
<reference evidence="4 5" key="1">
    <citation type="journal article" date="2024" name="Commun. Biol.">
        <title>Comparative genomic analysis of thermophilic fungi reveals convergent evolutionary adaptations and gene losses.</title>
        <authorList>
            <person name="Steindorff A.S."/>
            <person name="Aguilar-Pontes M.V."/>
            <person name="Robinson A.J."/>
            <person name="Andreopoulos B."/>
            <person name="LaButti K."/>
            <person name="Kuo A."/>
            <person name="Mondo S."/>
            <person name="Riley R."/>
            <person name="Otillar R."/>
            <person name="Haridas S."/>
            <person name="Lipzen A."/>
            <person name="Grimwood J."/>
            <person name="Schmutz J."/>
            <person name="Clum A."/>
            <person name="Reid I.D."/>
            <person name="Moisan M.C."/>
            <person name="Butler G."/>
            <person name="Nguyen T.T.M."/>
            <person name="Dewar K."/>
            <person name="Conant G."/>
            <person name="Drula E."/>
            <person name="Henrissat B."/>
            <person name="Hansel C."/>
            <person name="Singer S."/>
            <person name="Hutchinson M.I."/>
            <person name="de Vries R.P."/>
            <person name="Natvig D.O."/>
            <person name="Powell A.J."/>
            <person name="Tsang A."/>
            <person name="Grigoriev I.V."/>
        </authorList>
    </citation>
    <scope>NUCLEOTIDE SEQUENCE [LARGE SCALE GENOMIC DNA]</scope>
    <source>
        <strain evidence="4 5">ATCC 22073</strain>
    </source>
</reference>
<dbReference type="SMART" id="SM00672">
    <property type="entry name" value="CAP10"/>
    <property type="match status" value="1"/>
</dbReference>
<dbReference type="GeneID" id="98123771"/>
<organism evidence="4 5">
    <name type="scientific">Remersonia thermophila</name>
    <dbReference type="NCBI Taxonomy" id="72144"/>
    <lineage>
        <taxon>Eukaryota</taxon>
        <taxon>Fungi</taxon>
        <taxon>Dikarya</taxon>
        <taxon>Ascomycota</taxon>
        <taxon>Pezizomycotina</taxon>
        <taxon>Sordariomycetes</taxon>
        <taxon>Sordariomycetidae</taxon>
        <taxon>Sordariales</taxon>
        <taxon>Sordariales incertae sedis</taxon>
        <taxon>Remersonia</taxon>
    </lineage>
</organism>
<evidence type="ECO:0000313" key="4">
    <source>
        <dbReference type="EMBL" id="KAL2267969.1"/>
    </source>
</evidence>
<gene>
    <name evidence="4" type="ORF">VTJ83DRAFT_2815</name>
</gene>
<protein>
    <recommendedName>
        <fullName evidence="3">Glycosyl transferase CAP10 domain-containing protein</fullName>
    </recommendedName>
</protein>
<comment type="caution">
    <text evidence="4">The sequence shown here is derived from an EMBL/GenBank/DDBJ whole genome shotgun (WGS) entry which is preliminary data.</text>
</comment>
<evidence type="ECO:0000313" key="5">
    <source>
        <dbReference type="Proteomes" id="UP001600064"/>
    </source>
</evidence>
<keyword evidence="2" id="KW-0472">Membrane</keyword>
<dbReference type="RefSeq" id="XP_070866696.1">
    <property type="nucleotide sequence ID" value="XM_071009127.1"/>
</dbReference>
<keyword evidence="2" id="KW-0812">Transmembrane</keyword>